<accession>W2S655</accession>
<evidence type="ECO:0000256" key="1">
    <source>
        <dbReference type="SAM" id="SignalP"/>
    </source>
</evidence>
<dbReference type="InterPro" id="IPR011050">
    <property type="entry name" value="Pectin_lyase_fold/virulence"/>
</dbReference>
<name>W2S655_CYPE1</name>
<dbReference type="InParanoid" id="W2S655"/>
<dbReference type="GeneID" id="19970011"/>
<organism evidence="3 4">
    <name type="scientific">Cyphellophora europaea (strain CBS 101466)</name>
    <name type="common">Phialophora europaea</name>
    <dbReference type="NCBI Taxonomy" id="1220924"/>
    <lineage>
        <taxon>Eukaryota</taxon>
        <taxon>Fungi</taxon>
        <taxon>Dikarya</taxon>
        <taxon>Ascomycota</taxon>
        <taxon>Pezizomycotina</taxon>
        <taxon>Eurotiomycetes</taxon>
        <taxon>Chaetothyriomycetidae</taxon>
        <taxon>Chaetothyriales</taxon>
        <taxon>Cyphellophoraceae</taxon>
        <taxon>Cyphellophora</taxon>
    </lineage>
</organism>
<sequence>MLSAPCLSFLLFQVLCLFARVNAQQPRPYWRETITRRGSVTFQPNTNYPYYRNVKDFGAKGDGITDDTTAINNAVAFPGTLGKPPHGNSSRCGGGVFPAGQDCGSSTIQPAIVYFPAGTYRISNAIVLYYMTQAIGDAINPPTIFVAANYTKSNQIIGVSAFDANIYIPGFGGAGKTWWDNQNNFYRQIRNFNFDLTQAPNDTSAIHWQVAQATGMQNIRINMRPKSAAGNTQVGINMENGSGGWFSDITINGGSIGMVLGSQQFTSRNIVIDGSRTAVKFVFNWVWLFSQVIITNCDIGFDLSNGGFGNQAVSVVMIVDSLVSATLGVLSVYAPGYSSPQSGGSLMLERVDFTGSPTAVAVGMDASSRVILPGAQYIQLFGQGNAWTSAGQEQNGQIFNGTSCVFQNASQQVRVAQELTIQRQLAPIPRPANLVDPRGNWFGRPRPQYEDLTDDRFLSAKGFGLKADGATDDSDAMQQFFNAASASGQVAYLDKGAYIVEKTVQIPKDLKIVGELWSIIMARGPLFSDMRNPKVMWRVGEPGELGTVEMVDIVFETQGPCPGAILVEWNIKQAIPGAAGMWDAHYRIGGTAGTLLEVDTCRKTPGVRITNDADVVKNCFGAFLLLHVTPQANIYMENVWGWVSDHQLDAPDRDQIYIFNGRGFLIESEEGPNWLWGTAAEHSVLYDYQFVNSKNTWLGVIQHETAYYQGNPTPPDPFVVDPRYHDPDFSDCERGNCARTWGLRFVNSRNIYNYGSGHYTFFNNWDAPGCLGTETCQERQVDFRNSTDIWLWGMSTKGAEYMISWEGTSLIPQAVNKAGFTETILLFELTANQ</sequence>
<dbReference type="GO" id="GO:0004650">
    <property type="term" value="F:polygalacturonase activity"/>
    <property type="evidence" value="ECO:0007669"/>
    <property type="project" value="InterPro"/>
</dbReference>
<keyword evidence="1" id="KW-0732">Signal</keyword>
<gene>
    <name evidence="3" type="ORF">HMPREF1541_02672</name>
</gene>
<dbReference type="VEuPathDB" id="FungiDB:HMPREF1541_02672"/>
<feature type="domain" description="Rhamnogalacturonase A/B/Epimerase-like pectate lyase" evidence="2">
    <location>
        <begin position="51"/>
        <end position="302"/>
    </location>
</feature>
<keyword evidence="4" id="KW-1185">Reference proteome</keyword>
<dbReference type="eggNOG" id="ENOG502QV54">
    <property type="taxonomic scope" value="Eukaryota"/>
</dbReference>
<dbReference type="PANTHER" id="PTHR33928:SF2">
    <property type="entry name" value="PECTATE LYASE SUPERFAMILY PROTEIN DOMAIN-CONTAINING PROTEIN-RELATED"/>
    <property type="match status" value="1"/>
</dbReference>
<feature type="chain" id="PRO_5004824941" description="Rhamnogalacturonase A/B/Epimerase-like pectate lyase domain-containing protein" evidence="1">
    <location>
        <begin position="24"/>
        <end position="833"/>
    </location>
</feature>
<feature type="domain" description="Rhamnogalacturonase A/B/Epimerase-like pectate lyase" evidence="2">
    <location>
        <begin position="457"/>
        <end position="515"/>
    </location>
</feature>
<reference evidence="3 4" key="1">
    <citation type="submission" date="2013-03" db="EMBL/GenBank/DDBJ databases">
        <title>The Genome Sequence of Phialophora europaea CBS 101466.</title>
        <authorList>
            <consortium name="The Broad Institute Genomics Platform"/>
            <person name="Cuomo C."/>
            <person name="de Hoog S."/>
            <person name="Gorbushina A."/>
            <person name="Walker B."/>
            <person name="Young S.K."/>
            <person name="Zeng Q."/>
            <person name="Gargeya S."/>
            <person name="Fitzgerald M."/>
            <person name="Haas B."/>
            <person name="Abouelleil A."/>
            <person name="Allen A.W."/>
            <person name="Alvarado L."/>
            <person name="Arachchi H.M."/>
            <person name="Berlin A.M."/>
            <person name="Chapman S.B."/>
            <person name="Gainer-Dewar J."/>
            <person name="Goldberg J."/>
            <person name="Griggs A."/>
            <person name="Gujja S."/>
            <person name="Hansen M."/>
            <person name="Howarth C."/>
            <person name="Imamovic A."/>
            <person name="Ireland A."/>
            <person name="Larimer J."/>
            <person name="McCowan C."/>
            <person name="Murphy C."/>
            <person name="Pearson M."/>
            <person name="Poon T.W."/>
            <person name="Priest M."/>
            <person name="Roberts A."/>
            <person name="Saif S."/>
            <person name="Shea T."/>
            <person name="Sisk P."/>
            <person name="Sykes S."/>
            <person name="Wortman J."/>
            <person name="Nusbaum C."/>
            <person name="Birren B."/>
        </authorList>
    </citation>
    <scope>NUCLEOTIDE SEQUENCE [LARGE SCALE GENOMIC DNA]</scope>
    <source>
        <strain evidence="3 4">CBS 101466</strain>
    </source>
</reference>
<dbReference type="SUPFAM" id="SSF51126">
    <property type="entry name" value="Pectin lyase-like"/>
    <property type="match status" value="2"/>
</dbReference>
<feature type="signal peptide" evidence="1">
    <location>
        <begin position="1"/>
        <end position="23"/>
    </location>
</feature>
<dbReference type="InterPro" id="IPR039279">
    <property type="entry name" value="QRT3-like"/>
</dbReference>
<dbReference type="InterPro" id="IPR012334">
    <property type="entry name" value="Pectin_lyas_fold"/>
</dbReference>
<proteinExistence type="predicted"/>
<dbReference type="CDD" id="cd23668">
    <property type="entry name" value="GH55_beta13glucanase-like"/>
    <property type="match status" value="1"/>
</dbReference>
<dbReference type="PANTHER" id="PTHR33928">
    <property type="entry name" value="POLYGALACTURONASE QRT3"/>
    <property type="match status" value="1"/>
</dbReference>
<dbReference type="OrthoDB" id="1046782at2759"/>
<dbReference type="RefSeq" id="XP_008715249.1">
    <property type="nucleotide sequence ID" value="XM_008717027.1"/>
</dbReference>
<dbReference type="EMBL" id="KB822718">
    <property type="protein sequence ID" value="ETN43513.1"/>
    <property type="molecule type" value="Genomic_DNA"/>
</dbReference>
<dbReference type="AlphaFoldDB" id="W2S655"/>
<dbReference type="Proteomes" id="UP000030752">
    <property type="component" value="Unassembled WGS sequence"/>
</dbReference>
<dbReference type="InterPro" id="IPR024535">
    <property type="entry name" value="RHGA/B-epi-like_pectate_lyase"/>
</dbReference>
<dbReference type="HOGENOM" id="CLU_002540_2_1_1"/>
<protein>
    <recommendedName>
        <fullName evidence="2">Rhamnogalacturonase A/B/Epimerase-like pectate lyase domain-containing protein</fullName>
    </recommendedName>
</protein>
<evidence type="ECO:0000259" key="2">
    <source>
        <dbReference type="Pfam" id="PF12708"/>
    </source>
</evidence>
<evidence type="ECO:0000313" key="4">
    <source>
        <dbReference type="Proteomes" id="UP000030752"/>
    </source>
</evidence>
<dbReference type="Gene3D" id="2.160.20.10">
    <property type="entry name" value="Single-stranded right-handed beta-helix, Pectin lyase-like"/>
    <property type="match status" value="2"/>
</dbReference>
<dbReference type="STRING" id="1220924.W2S655"/>
<dbReference type="Pfam" id="PF12708">
    <property type="entry name" value="Pect-lyase_RHGA_epim"/>
    <property type="match status" value="2"/>
</dbReference>
<evidence type="ECO:0000313" key="3">
    <source>
        <dbReference type="EMBL" id="ETN43513.1"/>
    </source>
</evidence>